<dbReference type="PROSITE" id="PS51257">
    <property type="entry name" value="PROKAR_LIPOPROTEIN"/>
    <property type="match status" value="1"/>
</dbReference>
<comment type="caution">
    <text evidence="2">The sequence shown here is derived from an EMBL/GenBank/DDBJ whole genome shotgun (WGS) entry which is preliminary data.</text>
</comment>
<dbReference type="EMBL" id="JACHEH010000003">
    <property type="protein sequence ID" value="MBB6167684.1"/>
    <property type="molecule type" value="Genomic_DNA"/>
</dbReference>
<proteinExistence type="predicted"/>
<reference evidence="2 3" key="1">
    <citation type="submission" date="2020-08" db="EMBL/GenBank/DDBJ databases">
        <title>Genomic Encyclopedia of Type Strains, Phase IV (KMG-IV): sequencing the most valuable type-strain genomes for metagenomic binning, comparative biology and taxonomic classification.</title>
        <authorList>
            <person name="Goeker M."/>
        </authorList>
    </citation>
    <scope>NUCLEOTIDE SEQUENCE [LARGE SCALE GENOMIC DNA]</scope>
    <source>
        <strain evidence="2 3">DSM 101465</strain>
    </source>
</reference>
<dbReference type="RefSeq" id="WP_183333492.1">
    <property type="nucleotide sequence ID" value="NZ_BMHX01000003.1"/>
</dbReference>
<accession>A0A841K9X4</accession>
<dbReference type="AlphaFoldDB" id="A0A841K9X4"/>
<sequence>MKWTRIALALAMGAALAGCKTTEEASRALRGKWIGQKADDFFIEHGPPQSRYELEDGGAIYTWRGGETSYVRPARVQTQGFSQPISRSERTVTTVSNPAPGTTITRTRSTSTSFRFAMPTSVIVQPAQRVELFCEAQIVTDAQGIITSVRINRDTEGAGLSFSRCAELFGTE</sequence>
<feature type="signal peptide" evidence="1">
    <location>
        <begin position="1"/>
        <end position="17"/>
    </location>
</feature>
<feature type="chain" id="PRO_5032795887" description="Lipoprotein" evidence="1">
    <location>
        <begin position="18"/>
        <end position="172"/>
    </location>
</feature>
<name>A0A841K9X4_9HYPH</name>
<keyword evidence="3" id="KW-1185">Reference proteome</keyword>
<organism evidence="2 3">
    <name type="scientific">Chelatococcus composti</name>
    <dbReference type="NCBI Taxonomy" id="1743235"/>
    <lineage>
        <taxon>Bacteria</taxon>
        <taxon>Pseudomonadati</taxon>
        <taxon>Pseudomonadota</taxon>
        <taxon>Alphaproteobacteria</taxon>
        <taxon>Hyphomicrobiales</taxon>
        <taxon>Chelatococcaceae</taxon>
        <taxon>Chelatococcus</taxon>
    </lineage>
</organism>
<evidence type="ECO:0000313" key="3">
    <source>
        <dbReference type="Proteomes" id="UP000588017"/>
    </source>
</evidence>
<protein>
    <recommendedName>
        <fullName evidence="4">Lipoprotein</fullName>
    </recommendedName>
</protein>
<evidence type="ECO:0000313" key="2">
    <source>
        <dbReference type="EMBL" id="MBB6167684.1"/>
    </source>
</evidence>
<evidence type="ECO:0008006" key="4">
    <source>
        <dbReference type="Google" id="ProtNLM"/>
    </source>
</evidence>
<gene>
    <name evidence="2" type="ORF">HNQ73_001307</name>
</gene>
<keyword evidence="1" id="KW-0732">Signal</keyword>
<dbReference type="Proteomes" id="UP000588017">
    <property type="component" value="Unassembled WGS sequence"/>
</dbReference>
<evidence type="ECO:0000256" key="1">
    <source>
        <dbReference type="SAM" id="SignalP"/>
    </source>
</evidence>